<sequence>MSCPCLRSCRGRDPLSRRSPVFVAAFAFWRKYRGLDSGDHALPFWVAIFSRYGVLGFAEFTRADGCDLKGRVTSSFPATCKGYLNST</sequence>
<gene>
    <name evidence="1" type="ORF">L195_g049680</name>
</gene>
<accession>A0A2K3JPT0</accession>
<name>A0A2K3JPT0_TRIPR</name>
<reference evidence="1 2" key="1">
    <citation type="journal article" date="2014" name="Am. J. Bot.">
        <title>Genome assembly and annotation for red clover (Trifolium pratense; Fabaceae).</title>
        <authorList>
            <person name="Istvanek J."/>
            <person name="Jaros M."/>
            <person name="Krenek A."/>
            <person name="Repkova J."/>
        </authorList>
    </citation>
    <scope>NUCLEOTIDE SEQUENCE [LARGE SCALE GENOMIC DNA]</scope>
    <source>
        <strain evidence="2">cv. Tatra</strain>
        <tissue evidence="1">Young leaves</tissue>
    </source>
</reference>
<comment type="caution">
    <text evidence="1">The sequence shown here is derived from an EMBL/GenBank/DDBJ whole genome shotgun (WGS) entry which is preliminary data.</text>
</comment>
<protein>
    <submittedName>
        <fullName evidence="1">Uncharacterized protein</fullName>
    </submittedName>
</protein>
<dbReference type="Proteomes" id="UP000236291">
    <property type="component" value="Unassembled WGS sequence"/>
</dbReference>
<reference evidence="1 2" key="2">
    <citation type="journal article" date="2017" name="Front. Plant Sci.">
        <title>Gene Classification and Mining of Molecular Markers Useful in Red Clover (Trifolium pratense) Breeding.</title>
        <authorList>
            <person name="Istvanek J."/>
            <person name="Dluhosova J."/>
            <person name="Dluhos P."/>
            <person name="Patkova L."/>
            <person name="Nedelnik J."/>
            <person name="Repkova J."/>
        </authorList>
    </citation>
    <scope>NUCLEOTIDE SEQUENCE [LARGE SCALE GENOMIC DNA]</scope>
    <source>
        <strain evidence="2">cv. Tatra</strain>
        <tissue evidence="1">Young leaves</tissue>
    </source>
</reference>
<dbReference type="EMBL" id="ASHM01073787">
    <property type="protein sequence ID" value="PNX56055.1"/>
    <property type="molecule type" value="Genomic_DNA"/>
</dbReference>
<dbReference type="AlphaFoldDB" id="A0A2K3JPT0"/>
<evidence type="ECO:0000313" key="2">
    <source>
        <dbReference type="Proteomes" id="UP000236291"/>
    </source>
</evidence>
<proteinExistence type="predicted"/>
<organism evidence="1 2">
    <name type="scientific">Trifolium pratense</name>
    <name type="common">Red clover</name>
    <dbReference type="NCBI Taxonomy" id="57577"/>
    <lineage>
        <taxon>Eukaryota</taxon>
        <taxon>Viridiplantae</taxon>
        <taxon>Streptophyta</taxon>
        <taxon>Embryophyta</taxon>
        <taxon>Tracheophyta</taxon>
        <taxon>Spermatophyta</taxon>
        <taxon>Magnoliopsida</taxon>
        <taxon>eudicotyledons</taxon>
        <taxon>Gunneridae</taxon>
        <taxon>Pentapetalae</taxon>
        <taxon>rosids</taxon>
        <taxon>fabids</taxon>
        <taxon>Fabales</taxon>
        <taxon>Fabaceae</taxon>
        <taxon>Papilionoideae</taxon>
        <taxon>50 kb inversion clade</taxon>
        <taxon>NPAAA clade</taxon>
        <taxon>Hologalegina</taxon>
        <taxon>IRL clade</taxon>
        <taxon>Trifolieae</taxon>
        <taxon>Trifolium</taxon>
    </lineage>
</organism>
<evidence type="ECO:0000313" key="1">
    <source>
        <dbReference type="EMBL" id="PNX56055.1"/>
    </source>
</evidence>